<dbReference type="GO" id="GO:0003682">
    <property type="term" value="F:chromatin binding"/>
    <property type="evidence" value="ECO:0007669"/>
    <property type="project" value="TreeGrafter"/>
</dbReference>
<keyword evidence="3" id="KW-0067">ATP-binding</keyword>
<dbReference type="Pfam" id="PF00004">
    <property type="entry name" value="AAA"/>
    <property type="match status" value="1"/>
</dbReference>
<comment type="caution">
    <text evidence="6">The sequence shown here is derived from an EMBL/GenBank/DDBJ whole genome shotgun (WGS) entry which is preliminary data.</text>
</comment>
<comment type="similarity">
    <text evidence="1">Belongs to the AAA ATPase family.</text>
</comment>
<dbReference type="InterPro" id="IPR003593">
    <property type="entry name" value="AAA+_ATPase"/>
</dbReference>
<dbReference type="GO" id="GO:0006337">
    <property type="term" value="P:nucleosome disassembly"/>
    <property type="evidence" value="ECO:0007669"/>
    <property type="project" value="TreeGrafter"/>
</dbReference>
<keyword evidence="7" id="KW-1185">Reference proteome</keyword>
<reference evidence="6 7" key="1">
    <citation type="submission" date="2020-02" db="EMBL/GenBank/DDBJ databases">
        <title>Draft genome sequence of Haematococcus lacustris strain NIES-144.</title>
        <authorList>
            <person name="Morimoto D."/>
            <person name="Nakagawa S."/>
            <person name="Yoshida T."/>
            <person name="Sawayama S."/>
        </authorList>
    </citation>
    <scope>NUCLEOTIDE SEQUENCE [LARGE SCALE GENOMIC DNA]</scope>
    <source>
        <strain evidence="6 7">NIES-144</strain>
    </source>
</reference>
<dbReference type="PANTHER" id="PTHR23069">
    <property type="entry name" value="AAA DOMAIN-CONTAINING"/>
    <property type="match status" value="1"/>
</dbReference>
<sequence length="128" mass="13739">MQVDAMRSLALLPLQYPDLMQAMGIDPPRGILFHGVAGSGKTSAVRALAGELAKQAPRPVAFYVRKGADCLGKYVGDAERTLRLLFDDARARAPSIIFLDELDALAPARATRESTQDQARPAAAWGTC</sequence>
<dbReference type="SMART" id="SM00382">
    <property type="entry name" value="AAA"/>
    <property type="match status" value="1"/>
</dbReference>
<evidence type="ECO:0000259" key="5">
    <source>
        <dbReference type="SMART" id="SM00382"/>
    </source>
</evidence>
<dbReference type="InterPro" id="IPR003959">
    <property type="entry name" value="ATPase_AAA_core"/>
</dbReference>
<evidence type="ECO:0000256" key="3">
    <source>
        <dbReference type="ARBA" id="ARBA00022840"/>
    </source>
</evidence>
<dbReference type="GO" id="GO:0006334">
    <property type="term" value="P:nucleosome assembly"/>
    <property type="evidence" value="ECO:0007669"/>
    <property type="project" value="TreeGrafter"/>
</dbReference>
<dbReference type="Proteomes" id="UP000485058">
    <property type="component" value="Unassembled WGS sequence"/>
</dbReference>
<dbReference type="FunFam" id="3.40.50.300:FF:000061">
    <property type="entry name" value="ATPase family, AAA domain-containing 2"/>
    <property type="match status" value="1"/>
</dbReference>
<dbReference type="GO" id="GO:0045815">
    <property type="term" value="P:transcription initiation-coupled chromatin remodeling"/>
    <property type="evidence" value="ECO:0007669"/>
    <property type="project" value="TreeGrafter"/>
</dbReference>
<evidence type="ECO:0000256" key="1">
    <source>
        <dbReference type="ARBA" id="ARBA00006914"/>
    </source>
</evidence>
<dbReference type="PANTHER" id="PTHR23069:SF7">
    <property type="entry name" value="P-LOOP CONTAINING NUCLEOSIDE TRIPHOSPHATE HYDROLASES SUPERFAMILY PROTEIN"/>
    <property type="match status" value="1"/>
</dbReference>
<accession>A0A699Y9Q2</accession>
<dbReference type="SUPFAM" id="SSF52540">
    <property type="entry name" value="P-loop containing nucleoside triphosphate hydrolases"/>
    <property type="match status" value="1"/>
</dbReference>
<name>A0A699Y9Q2_HAELA</name>
<dbReference type="InterPro" id="IPR027417">
    <property type="entry name" value="P-loop_NTPase"/>
</dbReference>
<dbReference type="AlphaFoldDB" id="A0A699Y9Q2"/>
<dbReference type="EMBL" id="BLLF01000020">
    <property type="protein sequence ID" value="GFH06041.1"/>
    <property type="molecule type" value="Genomic_DNA"/>
</dbReference>
<organism evidence="6 7">
    <name type="scientific">Haematococcus lacustris</name>
    <name type="common">Green alga</name>
    <name type="synonym">Haematococcus pluvialis</name>
    <dbReference type="NCBI Taxonomy" id="44745"/>
    <lineage>
        <taxon>Eukaryota</taxon>
        <taxon>Viridiplantae</taxon>
        <taxon>Chlorophyta</taxon>
        <taxon>core chlorophytes</taxon>
        <taxon>Chlorophyceae</taxon>
        <taxon>CS clade</taxon>
        <taxon>Chlamydomonadales</taxon>
        <taxon>Haematococcaceae</taxon>
        <taxon>Haematococcus</taxon>
    </lineage>
</organism>
<evidence type="ECO:0000256" key="4">
    <source>
        <dbReference type="ARBA" id="ARBA00023117"/>
    </source>
</evidence>
<dbReference type="GO" id="GO:0042393">
    <property type="term" value="F:histone binding"/>
    <property type="evidence" value="ECO:0007669"/>
    <property type="project" value="TreeGrafter"/>
</dbReference>
<dbReference type="GO" id="GO:0005524">
    <property type="term" value="F:ATP binding"/>
    <property type="evidence" value="ECO:0007669"/>
    <property type="project" value="UniProtKB-KW"/>
</dbReference>
<gene>
    <name evidence="6" type="ORF">HaLaN_00605</name>
</gene>
<feature type="domain" description="AAA+ ATPase" evidence="5">
    <location>
        <begin position="27"/>
        <end position="124"/>
    </location>
</feature>
<evidence type="ECO:0000256" key="2">
    <source>
        <dbReference type="ARBA" id="ARBA00022741"/>
    </source>
</evidence>
<evidence type="ECO:0000313" key="6">
    <source>
        <dbReference type="EMBL" id="GFH06041.1"/>
    </source>
</evidence>
<keyword evidence="4" id="KW-0103">Bromodomain</keyword>
<protein>
    <submittedName>
        <fullName evidence="6">PHD-type domain-containing protein</fullName>
    </submittedName>
</protein>
<dbReference type="Gene3D" id="3.40.50.300">
    <property type="entry name" value="P-loop containing nucleotide triphosphate hydrolases"/>
    <property type="match status" value="1"/>
</dbReference>
<evidence type="ECO:0000313" key="7">
    <source>
        <dbReference type="Proteomes" id="UP000485058"/>
    </source>
</evidence>
<dbReference type="GO" id="GO:0016887">
    <property type="term" value="F:ATP hydrolysis activity"/>
    <property type="evidence" value="ECO:0007669"/>
    <property type="project" value="InterPro"/>
</dbReference>
<keyword evidence="2" id="KW-0547">Nucleotide-binding</keyword>
<dbReference type="GO" id="GO:0005634">
    <property type="term" value="C:nucleus"/>
    <property type="evidence" value="ECO:0007669"/>
    <property type="project" value="TreeGrafter"/>
</dbReference>
<proteinExistence type="inferred from homology"/>
<dbReference type="InterPro" id="IPR045199">
    <property type="entry name" value="ATAD2-like"/>
</dbReference>